<name>A0A7Y9PGB5_9BACT</name>
<proteinExistence type="predicted"/>
<accession>A0A7Y9PGB5</accession>
<dbReference type="RefSeq" id="WP_246301658.1">
    <property type="nucleotide sequence ID" value="NZ_JACCCW010000001.1"/>
</dbReference>
<dbReference type="EMBL" id="JACCCW010000001">
    <property type="protein sequence ID" value="NYF79400.1"/>
    <property type="molecule type" value="Genomic_DNA"/>
</dbReference>
<comment type="caution">
    <text evidence="1">The sequence shown here is derived from an EMBL/GenBank/DDBJ whole genome shotgun (WGS) entry which is preliminary data.</text>
</comment>
<organism evidence="1 2">
    <name type="scientific">Granulicella arctica</name>
    <dbReference type="NCBI Taxonomy" id="940613"/>
    <lineage>
        <taxon>Bacteria</taxon>
        <taxon>Pseudomonadati</taxon>
        <taxon>Acidobacteriota</taxon>
        <taxon>Terriglobia</taxon>
        <taxon>Terriglobales</taxon>
        <taxon>Acidobacteriaceae</taxon>
        <taxon>Granulicella</taxon>
    </lineage>
</organism>
<dbReference type="AlphaFoldDB" id="A0A7Y9PGB5"/>
<keyword evidence="2" id="KW-1185">Reference proteome</keyword>
<reference evidence="1 2" key="1">
    <citation type="submission" date="2020-07" db="EMBL/GenBank/DDBJ databases">
        <title>Genomic Encyclopedia of Type Strains, Phase IV (KMG-V): Genome sequencing to study the core and pangenomes of soil and plant-associated prokaryotes.</title>
        <authorList>
            <person name="Whitman W."/>
        </authorList>
    </citation>
    <scope>NUCLEOTIDE SEQUENCE [LARGE SCALE GENOMIC DNA]</scope>
    <source>
        <strain evidence="1 2">X4EP2</strain>
    </source>
</reference>
<protein>
    <submittedName>
        <fullName evidence="1">Uncharacterized protein</fullName>
    </submittedName>
</protein>
<gene>
    <name evidence="1" type="ORF">HDF17_001687</name>
</gene>
<evidence type="ECO:0000313" key="2">
    <source>
        <dbReference type="Proteomes" id="UP000589520"/>
    </source>
</evidence>
<evidence type="ECO:0000313" key="1">
    <source>
        <dbReference type="EMBL" id="NYF79400.1"/>
    </source>
</evidence>
<sequence>MANLETTSATTFTPADPGSVPSLLVSLAPLSPEAHDAMLANLALAFPGQSILVASPETTPGTTKPPENIHLLPYTPAAPSAITWVLTAADYLNTFKLAKEHQAETCLLLGAEAQSLHPGAIRELALAATRADLAMACYDLGPREGLVNSAILYPVTRAIYGARPRFPLAIDVGLSLRMAERLAAAAQKFTATNQNDALLWPVAEAAAANYTITEVEVGTRSLPQPNQLDLNSLLAQITGSLFTDIELKASYWQRARGIQPPRHLNSSLAHDGMPDVQPMLDSFRLAYTNLHEIWSLVLPPNSLLGLKKLSLMPPADFRMADALWVRIVYDFILAYRLRTINRGHLLGALTPLYLAWVASHILLANTGTAPEAHIEAQAAAFEADKPYFVSRWRWPDRFNP</sequence>
<dbReference type="Proteomes" id="UP000589520">
    <property type="component" value="Unassembled WGS sequence"/>
</dbReference>